<dbReference type="InterPro" id="IPR036390">
    <property type="entry name" value="WH_DNA-bd_sf"/>
</dbReference>
<dbReference type="Pfam" id="PF00392">
    <property type="entry name" value="GntR"/>
    <property type="match status" value="1"/>
</dbReference>
<dbReference type="InterPro" id="IPR011663">
    <property type="entry name" value="UTRA"/>
</dbReference>
<evidence type="ECO:0000313" key="5">
    <source>
        <dbReference type="EMBL" id="PRY19979.1"/>
    </source>
</evidence>
<dbReference type="SUPFAM" id="SSF46785">
    <property type="entry name" value="Winged helix' DNA-binding domain"/>
    <property type="match status" value="1"/>
</dbReference>
<dbReference type="CDD" id="cd07377">
    <property type="entry name" value="WHTH_GntR"/>
    <property type="match status" value="1"/>
</dbReference>
<dbReference type="SUPFAM" id="SSF64288">
    <property type="entry name" value="Chorismate lyase-like"/>
    <property type="match status" value="1"/>
</dbReference>
<dbReference type="AlphaFoldDB" id="A0A2T0RFR2"/>
<reference evidence="5 6" key="1">
    <citation type="submission" date="2018-03" db="EMBL/GenBank/DDBJ databases">
        <title>Genomic Encyclopedia of Archaeal and Bacterial Type Strains, Phase II (KMG-II): from individual species to whole genera.</title>
        <authorList>
            <person name="Goeker M."/>
        </authorList>
    </citation>
    <scope>NUCLEOTIDE SEQUENCE [LARGE SCALE GENOMIC DNA]</scope>
    <source>
        <strain evidence="5 6">DSM 45348</strain>
    </source>
</reference>
<dbReference type="Proteomes" id="UP000239209">
    <property type="component" value="Unassembled WGS sequence"/>
</dbReference>
<name>A0A2T0RFR2_9ACTN</name>
<evidence type="ECO:0000256" key="1">
    <source>
        <dbReference type="ARBA" id="ARBA00023015"/>
    </source>
</evidence>
<evidence type="ECO:0000256" key="3">
    <source>
        <dbReference type="ARBA" id="ARBA00023163"/>
    </source>
</evidence>
<evidence type="ECO:0000259" key="4">
    <source>
        <dbReference type="PROSITE" id="PS50949"/>
    </source>
</evidence>
<keyword evidence="2" id="KW-0238">DNA-binding</keyword>
<evidence type="ECO:0000313" key="6">
    <source>
        <dbReference type="Proteomes" id="UP000239209"/>
    </source>
</evidence>
<dbReference type="InterPro" id="IPR050679">
    <property type="entry name" value="Bact_HTH_transcr_reg"/>
</dbReference>
<sequence length="241" mass="25735">MAYEIPTPKYLRVLNALRARIEDGTYAPGAGLPSESQLCTEFDVSRPTVLRALGILKQDGWIESHQGKGSFVRGRPPSGGAVPQYARDAVDLDEGAETEILHVGAVLATPRVAAALDIPEGTPVYERRRRTVSAAGPIDLISTFVPVDIAVGTDISKPDPISGSILDHIASRKRLRADYATERLTARQVDPSEVDALGVPKDEAVLSVVITAHQSSGAPILASVIVMPGSRHEIEDTYPLS</sequence>
<dbReference type="InterPro" id="IPR036388">
    <property type="entry name" value="WH-like_DNA-bd_sf"/>
</dbReference>
<organism evidence="5 6">
    <name type="scientific">Pseudosporangium ferrugineum</name>
    <dbReference type="NCBI Taxonomy" id="439699"/>
    <lineage>
        <taxon>Bacteria</taxon>
        <taxon>Bacillati</taxon>
        <taxon>Actinomycetota</taxon>
        <taxon>Actinomycetes</taxon>
        <taxon>Micromonosporales</taxon>
        <taxon>Micromonosporaceae</taxon>
        <taxon>Pseudosporangium</taxon>
    </lineage>
</organism>
<dbReference type="GO" id="GO:0003700">
    <property type="term" value="F:DNA-binding transcription factor activity"/>
    <property type="evidence" value="ECO:0007669"/>
    <property type="project" value="InterPro"/>
</dbReference>
<dbReference type="InterPro" id="IPR000524">
    <property type="entry name" value="Tscrpt_reg_HTH_GntR"/>
</dbReference>
<dbReference type="OrthoDB" id="3207674at2"/>
<dbReference type="Pfam" id="PF07702">
    <property type="entry name" value="UTRA"/>
    <property type="match status" value="1"/>
</dbReference>
<gene>
    <name evidence="5" type="ORF">CLV70_12617</name>
</gene>
<dbReference type="EMBL" id="PVZG01000026">
    <property type="protein sequence ID" value="PRY19979.1"/>
    <property type="molecule type" value="Genomic_DNA"/>
</dbReference>
<dbReference type="PANTHER" id="PTHR44846:SF17">
    <property type="entry name" value="GNTR-FAMILY TRANSCRIPTIONAL REGULATOR"/>
    <property type="match status" value="1"/>
</dbReference>
<keyword evidence="3" id="KW-0804">Transcription</keyword>
<dbReference type="PRINTS" id="PR00035">
    <property type="entry name" value="HTHGNTR"/>
</dbReference>
<comment type="caution">
    <text evidence="5">The sequence shown here is derived from an EMBL/GenBank/DDBJ whole genome shotgun (WGS) entry which is preliminary data.</text>
</comment>
<accession>A0A2T0RFR2</accession>
<feature type="domain" description="HTH gntR-type" evidence="4">
    <location>
        <begin position="7"/>
        <end position="75"/>
    </location>
</feature>
<dbReference type="SMART" id="SM00345">
    <property type="entry name" value="HTH_GNTR"/>
    <property type="match status" value="1"/>
</dbReference>
<dbReference type="SMART" id="SM00866">
    <property type="entry name" value="UTRA"/>
    <property type="match status" value="1"/>
</dbReference>
<protein>
    <submittedName>
        <fullName evidence="5">GntR family transcriptional regulator</fullName>
    </submittedName>
</protein>
<dbReference type="Gene3D" id="3.40.1410.10">
    <property type="entry name" value="Chorismate lyase-like"/>
    <property type="match status" value="1"/>
</dbReference>
<dbReference type="GO" id="GO:0003677">
    <property type="term" value="F:DNA binding"/>
    <property type="evidence" value="ECO:0007669"/>
    <property type="project" value="UniProtKB-KW"/>
</dbReference>
<proteinExistence type="predicted"/>
<dbReference type="InterPro" id="IPR028978">
    <property type="entry name" value="Chorismate_lyase_/UTRA_dom_sf"/>
</dbReference>
<evidence type="ECO:0000256" key="2">
    <source>
        <dbReference type="ARBA" id="ARBA00023125"/>
    </source>
</evidence>
<dbReference type="PROSITE" id="PS50949">
    <property type="entry name" value="HTH_GNTR"/>
    <property type="match status" value="1"/>
</dbReference>
<keyword evidence="1" id="KW-0805">Transcription regulation</keyword>
<dbReference type="GO" id="GO:0045892">
    <property type="term" value="P:negative regulation of DNA-templated transcription"/>
    <property type="evidence" value="ECO:0007669"/>
    <property type="project" value="TreeGrafter"/>
</dbReference>
<dbReference type="RefSeq" id="WP_106130768.1">
    <property type="nucleotide sequence ID" value="NZ_PVZG01000026.1"/>
</dbReference>
<dbReference type="PANTHER" id="PTHR44846">
    <property type="entry name" value="MANNOSYL-D-GLYCERATE TRANSPORT/METABOLISM SYSTEM REPRESSOR MNGR-RELATED"/>
    <property type="match status" value="1"/>
</dbReference>
<keyword evidence="6" id="KW-1185">Reference proteome</keyword>
<dbReference type="Gene3D" id="1.10.10.10">
    <property type="entry name" value="Winged helix-like DNA-binding domain superfamily/Winged helix DNA-binding domain"/>
    <property type="match status" value="1"/>
</dbReference>